<reference evidence="10" key="1">
    <citation type="journal article" date="2023" name="bioRxiv">
        <title>Scaffold-level genome assemblies of two parasitoid biocontrol wasps reveal the parthenogenesis mechanism and an associated novel virus.</title>
        <authorList>
            <person name="Inwood S."/>
            <person name="Skelly J."/>
            <person name="Guhlin J."/>
            <person name="Harrop T."/>
            <person name="Goldson S."/>
            <person name="Dearden P."/>
        </authorList>
    </citation>
    <scope>NUCLEOTIDE SEQUENCE</scope>
    <source>
        <strain evidence="10">Irish</strain>
        <tissue evidence="10">Whole body</tissue>
    </source>
</reference>
<evidence type="ECO:0000256" key="7">
    <source>
        <dbReference type="ARBA" id="ARBA00023242"/>
    </source>
</evidence>
<keyword evidence="6" id="KW-0804">Transcription</keyword>
<dbReference type="InterPro" id="IPR036322">
    <property type="entry name" value="WD40_repeat_dom_sf"/>
</dbReference>
<evidence type="ECO:0000256" key="3">
    <source>
        <dbReference type="ARBA" id="ARBA00022552"/>
    </source>
</evidence>
<keyword evidence="11" id="KW-1185">Reference proteome</keyword>
<dbReference type="GO" id="GO:0006364">
    <property type="term" value="P:rRNA processing"/>
    <property type="evidence" value="ECO:0007669"/>
    <property type="project" value="UniProtKB-KW"/>
</dbReference>
<gene>
    <name evidence="10" type="ORF">PV328_008504</name>
</gene>
<dbReference type="GO" id="GO:0003723">
    <property type="term" value="F:RNA binding"/>
    <property type="evidence" value="ECO:0007669"/>
    <property type="project" value="InterPro"/>
</dbReference>
<dbReference type="GO" id="GO:2000234">
    <property type="term" value="P:positive regulation of rRNA processing"/>
    <property type="evidence" value="ECO:0007669"/>
    <property type="project" value="TreeGrafter"/>
</dbReference>
<keyword evidence="5" id="KW-0677">Repeat</keyword>
<dbReference type="Proteomes" id="UP001168990">
    <property type="component" value="Unassembled WGS sequence"/>
</dbReference>
<sequence length="850" mass="95240">MQIPKKSSDPPKRIQDTDDLVVKRKGGGSIIDHRPLFSNDGEALYVLWGQLIRAYSSQTGDFVQEFEPAENKLVDIVIYEGNTSVIIGCTENGDLVQWNIQNGLITRKSKLKIHENAKIRTFHIVKYINAREDHVYQILVTYSIKIHNAIQLILFDMETGDGVKSISINAVSADYDVDIIGNHGDNLIALVHDDDLHILLPARNLWGKIHKIGFGGRKFTRVAGHPDEECVATGDTSGRVAIWKNLHNRPIIGNYHWHTLPVTDLAFSKSGNYIYTGGSECVLVKWIVGNPHQKSFLPRLPAPIKHLTIAPDNLYIAVSTLDNGIIVVDPQKKVTSVIQNFTWGVGTSLEDLFPAGLILDPRTRSLVLNSRTGYVQFFDTHTKSLLYNINITAQNLLTQTRNGMIINTEVTKIALNHDGLWMATVEERNDKISNPEVRLKFWKYDTEKQIFSLNTSIELPHDNGVNAIQFQPNTALNGGNSLAVTAGKDNKFKLWNLAESSSIHDKIKHWACYGVGTYRDLPTYDVGFAIDGSLLGISFGSSLTIWSPESVKLKCCLTHNHYTQTIKRVEFGKHDVFHLVVVASSEHIAVWNLLTLNMMWSVPLKFSTLAADPNSCYMAAFTTDDMLFVFTPHSSNPVYKRNKILGDDGMILGATFVPHLHEKRVVGLKHWQRKSQLYFLDSNQELLTLESESEVAMSLESLIINSRLPATAFSSLIATETTSNIERFTPFLHDHFGTSSGKGVVSELLTVSAHTLPPMRMLYEPFLLSLRAQNVHKIKVQDEISLRQMNGSLNDSVNGSDDEDMSKVLNKNLPANEIKLSIQDDESETNQFFDSYDWSFLASVVSNETL</sequence>
<dbReference type="InterPro" id="IPR001680">
    <property type="entry name" value="WD40_rpt"/>
</dbReference>
<evidence type="ECO:0000256" key="8">
    <source>
        <dbReference type="PROSITE-ProRule" id="PRU00221"/>
    </source>
</evidence>
<evidence type="ECO:0000259" key="9">
    <source>
        <dbReference type="Pfam" id="PF23769"/>
    </source>
</evidence>
<evidence type="ECO:0000256" key="1">
    <source>
        <dbReference type="ARBA" id="ARBA00004604"/>
    </source>
</evidence>
<dbReference type="AlphaFoldDB" id="A0AA39KR59"/>
<evidence type="ECO:0000313" key="10">
    <source>
        <dbReference type="EMBL" id="KAK0170682.1"/>
    </source>
</evidence>
<comment type="subcellular location">
    <subcellularLocation>
        <location evidence="1">Nucleus</location>
        <location evidence="1">Nucleolus</location>
    </subcellularLocation>
</comment>
<dbReference type="Pfam" id="PF23869">
    <property type="entry name" value="Beta-prop_WDR75_1st"/>
    <property type="match status" value="1"/>
</dbReference>
<evidence type="ECO:0000313" key="11">
    <source>
        <dbReference type="Proteomes" id="UP001168990"/>
    </source>
</evidence>
<name>A0AA39KR59_9HYME</name>
<protein>
    <recommendedName>
        <fullName evidence="9">WD repeat-containing protein 75 second beta-propeller domain-containing protein</fullName>
    </recommendedName>
</protein>
<keyword evidence="4 8" id="KW-0853">WD repeat</keyword>
<dbReference type="EMBL" id="JAQQBS010000003">
    <property type="protein sequence ID" value="KAK0170682.1"/>
    <property type="molecule type" value="Genomic_DNA"/>
</dbReference>
<dbReference type="InterPro" id="IPR011047">
    <property type="entry name" value="Quinoprotein_ADH-like_sf"/>
</dbReference>
<keyword evidence="7" id="KW-0539">Nucleus</keyword>
<evidence type="ECO:0000256" key="6">
    <source>
        <dbReference type="ARBA" id="ARBA00023163"/>
    </source>
</evidence>
<feature type="domain" description="WD repeat-containing protein 75 second beta-propeller" evidence="9">
    <location>
        <begin position="357"/>
        <end position="683"/>
    </location>
</feature>
<dbReference type="GO" id="GO:0045943">
    <property type="term" value="P:positive regulation of transcription by RNA polymerase I"/>
    <property type="evidence" value="ECO:0007669"/>
    <property type="project" value="InterPro"/>
</dbReference>
<comment type="caution">
    <text evidence="10">The sequence shown here is derived from an EMBL/GenBank/DDBJ whole genome shotgun (WGS) entry which is preliminary data.</text>
</comment>
<keyword evidence="2" id="KW-0690">Ribosome biogenesis</keyword>
<organism evidence="10 11">
    <name type="scientific">Microctonus aethiopoides</name>
    <dbReference type="NCBI Taxonomy" id="144406"/>
    <lineage>
        <taxon>Eukaryota</taxon>
        <taxon>Metazoa</taxon>
        <taxon>Ecdysozoa</taxon>
        <taxon>Arthropoda</taxon>
        <taxon>Hexapoda</taxon>
        <taxon>Insecta</taxon>
        <taxon>Pterygota</taxon>
        <taxon>Neoptera</taxon>
        <taxon>Endopterygota</taxon>
        <taxon>Hymenoptera</taxon>
        <taxon>Apocrita</taxon>
        <taxon>Ichneumonoidea</taxon>
        <taxon>Braconidae</taxon>
        <taxon>Euphorinae</taxon>
        <taxon>Microctonus</taxon>
    </lineage>
</organism>
<dbReference type="Gene3D" id="2.130.10.10">
    <property type="entry name" value="YVTN repeat-like/Quinoprotein amine dehydrogenase"/>
    <property type="match status" value="2"/>
</dbReference>
<dbReference type="SUPFAM" id="SSF50998">
    <property type="entry name" value="Quinoprotein alcohol dehydrogenase-like"/>
    <property type="match status" value="1"/>
</dbReference>
<proteinExistence type="predicted"/>
<feature type="repeat" description="WD" evidence="8">
    <location>
        <begin position="458"/>
        <end position="505"/>
    </location>
</feature>
<dbReference type="SUPFAM" id="SSF50978">
    <property type="entry name" value="WD40 repeat-like"/>
    <property type="match status" value="1"/>
</dbReference>
<evidence type="ECO:0000256" key="2">
    <source>
        <dbReference type="ARBA" id="ARBA00022517"/>
    </source>
</evidence>
<evidence type="ECO:0000256" key="4">
    <source>
        <dbReference type="ARBA" id="ARBA00022574"/>
    </source>
</evidence>
<dbReference type="PANTHER" id="PTHR44215">
    <property type="entry name" value="WD REPEAT-CONTAINING PROTEIN 75"/>
    <property type="match status" value="1"/>
</dbReference>
<dbReference type="SMART" id="SM00320">
    <property type="entry name" value="WD40"/>
    <property type="match status" value="6"/>
</dbReference>
<reference evidence="10" key="2">
    <citation type="submission" date="2023-03" db="EMBL/GenBank/DDBJ databases">
        <authorList>
            <person name="Inwood S.N."/>
            <person name="Skelly J.G."/>
            <person name="Guhlin J."/>
            <person name="Harrop T.W.R."/>
            <person name="Goldson S.G."/>
            <person name="Dearden P.K."/>
        </authorList>
    </citation>
    <scope>NUCLEOTIDE SEQUENCE</scope>
    <source>
        <strain evidence="10">Irish</strain>
        <tissue evidence="10">Whole body</tissue>
    </source>
</reference>
<dbReference type="GO" id="GO:0032040">
    <property type="term" value="C:small-subunit processome"/>
    <property type="evidence" value="ECO:0007669"/>
    <property type="project" value="InterPro"/>
</dbReference>
<dbReference type="InterPro" id="IPR053826">
    <property type="entry name" value="WDR75"/>
</dbReference>
<dbReference type="PANTHER" id="PTHR44215:SF1">
    <property type="entry name" value="WD REPEAT-CONTAINING PROTEIN 75"/>
    <property type="match status" value="1"/>
</dbReference>
<dbReference type="PROSITE" id="PS50082">
    <property type="entry name" value="WD_REPEATS_2"/>
    <property type="match status" value="1"/>
</dbReference>
<dbReference type="InterPro" id="IPR015943">
    <property type="entry name" value="WD40/YVTN_repeat-like_dom_sf"/>
</dbReference>
<dbReference type="Pfam" id="PF23769">
    <property type="entry name" value="Beta-prop_WDR75_2nd"/>
    <property type="match status" value="1"/>
</dbReference>
<keyword evidence="3" id="KW-0698">rRNA processing</keyword>
<evidence type="ECO:0000256" key="5">
    <source>
        <dbReference type="ARBA" id="ARBA00022737"/>
    </source>
</evidence>
<accession>A0AA39KR59</accession>
<dbReference type="InterPro" id="IPR057644">
    <property type="entry name" value="Beta-prop_WDR75_2nd"/>
</dbReference>